<dbReference type="AlphaFoldDB" id="A0A9E7V792"/>
<dbReference type="PROSITE" id="PS50253">
    <property type="entry name" value="COX3"/>
    <property type="match status" value="1"/>
</dbReference>
<dbReference type="InterPro" id="IPR033945">
    <property type="entry name" value="Cyt_c_oxase_su3_dom"/>
</dbReference>
<dbReference type="Gene3D" id="1.20.120.80">
    <property type="entry name" value="Cytochrome c oxidase, subunit III, four-helix bundle"/>
    <property type="match status" value="1"/>
</dbReference>
<dbReference type="PANTHER" id="PTHR11403">
    <property type="entry name" value="CYTOCHROME C OXIDASE SUBUNIT III"/>
    <property type="match status" value="1"/>
</dbReference>
<comment type="function">
    <text evidence="8">Component of the cytochrome c oxidase, the last enzyme in the mitochondrial electron transport chain which drives oxidative phosphorylation. The respiratory chain contains 3 multisubunit complexes succinate dehydrogenase (complex II, CII), ubiquinol-cytochrome c oxidoreductase (cytochrome b-c1 complex, complex III, CIII) and cytochrome c oxidase (complex IV, CIV), that cooperate to transfer electrons derived from NADH and succinate to molecular oxygen, creating an electrochemical gradient over the inner membrane that drives transmembrane transport and the ATP synthase. Cytochrome c oxidase is the component of the respiratory chain that catalyzes the reduction of oxygen to water. Electrons originating from reduced cytochrome c in the intermembrane space (IMS) are transferred via the dinuclear copper A center (CU(A)) of subunit 2 and heme A of subunit 1 to the active site in subunit 1, a binuclear center (BNC) formed by heme A3 and copper B (CU(B)). The BNC reduces molecular oxygen to 2 water molecules using 4 electrons from cytochrome c in the IMS and 4 protons from the mitochondrial matrix.</text>
</comment>
<evidence type="ECO:0000259" key="10">
    <source>
        <dbReference type="PROSITE" id="PS50253"/>
    </source>
</evidence>
<feature type="transmembrane region" description="Helical" evidence="9">
    <location>
        <begin position="40"/>
        <end position="58"/>
    </location>
</feature>
<evidence type="ECO:0000256" key="6">
    <source>
        <dbReference type="ARBA" id="ARBA00022989"/>
    </source>
</evidence>
<feature type="transmembrane region" description="Helical" evidence="9">
    <location>
        <begin position="127"/>
        <end position="147"/>
    </location>
</feature>
<sequence length="261" mass="30434">MQNNFHPFHMISISPWPLTSALSLLFILSGTLDLINFDSFYLMTIGLTSIILTSIQWWRDVIRESTFQGNHTSIVVMGLREGMILFIISEVFFFLSFFWAFFHSSLSPSIELGLQWPPISIYPFNPFSIPLLNTLILISSGVTITWAHHSLLNNSKFKSIISLLVTVMLGVYFSFLQGWEYFSAPFSISDSIYGATFFVTTGFHGFHVLIGSTFLFICLIRLYKNHFSFSHHMGYEAAIWYWHFVDIVWLFLYTFMYWWSY</sequence>
<dbReference type="GO" id="GO:0006123">
    <property type="term" value="P:mitochondrial electron transport, cytochrome c to oxygen"/>
    <property type="evidence" value="ECO:0007669"/>
    <property type="project" value="TreeGrafter"/>
</dbReference>
<dbReference type="PANTHER" id="PTHR11403:SF7">
    <property type="entry name" value="CYTOCHROME C OXIDASE SUBUNIT 3"/>
    <property type="match status" value="1"/>
</dbReference>
<accession>A0A9E7V792</accession>
<dbReference type="CDD" id="cd01665">
    <property type="entry name" value="Cyt_c_Oxidase_III"/>
    <property type="match status" value="1"/>
</dbReference>
<dbReference type="EMBL" id="OK649922">
    <property type="protein sequence ID" value="UZA61240.1"/>
    <property type="molecule type" value="Genomic_DNA"/>
</dbReference>
<comment type="subcellular location">
    <subcellularLocation>
        <location evidence="1">Membrane</location>
        <topology evidence="1">Multi-pass membrane protein</topology>
    </subcellularLocation>
</comment>
<dbReference type="Pfam" id="PF00510">
    <property type="entry name" value="COX3"/>
    <property type="match status" value="1"/>
</dbReference>
<keyword evidence="7 9" id="KW-0472">Membrane</keyword>
<protein>
    <recommendedName>
        <fullName evidence="3 8">Cytochrome c oxidase subunit 3</fullName>
    </recommendedName>
</protein>
<dbReference type="InterPro" id="IPR013833">
    <property type="entry name" value="Cyt_c_oxidase_su3_a-hlx"/>
</dbReference>
<feature type="transmembrane region" description="Helical" evidence="9">
    <location>
        <begin position="83"/>
        <end position="102"/>
    </location>
</feature>
<dbReference type="Gene3D" id="1.10.287.70">
    <property type="match status" value="1"/>
</dbReference>
<dbReference type="GO" id="GO:0004129">
    <property type="term" value="F:cytochrome-c oxidase activity"/>
    <property type="evidence" value="ECO:0007669"/>
    <property type="project" value="InterPro"/>
</dbReference>
<evidence type="ECO:0000256" key="1">
    <source>
        <dbReference type="ARBA" id="ARBA00004141"/>
    </source>
</evidence>
<keyword evidence="8 11" id="KW-0496">Mitochondrion</keyword>
<organism evidence="11">
    <name type="scientific">Anoplodactylus australis</name>
    <dbReference type="NCBI Taxonomy" id="2992006"/>
    <lineage>
        <taxon>Eukaryota</taxon>
        <taxon>Metazoa</taxon>
        <taxon>Ecdysozoa</taxon>
        <taxon>Arthropoda</taxon>
        <taxon>Chelicerata</taxon>
        <taxon>Pycnogonida</taxon>
        <taxon>Pantopoda</taxon>
        <taxon>Phoxichilidiidae</taxon>
        <taxon>Anoplodactylus</taxon>
    </lineage>
</organism>
<evidence type="ECO:0000256" key="5">
    <source>
        <dbReference type="ARBA" id="ARBA00022967"/>
    </source>
</evidence>
<dbReference type="InterPro" id="IPR000298">
    <property type="entry name" value="Cyt_c_oxidase-like_su3"/>
</dbReference>
<gene>
    <name evidence="11" type="primary">cox3</name>
</gene>
<evidence type="ECO:0000256" key="9">
    <source>
        <dbReference type="SAM" id="Phobius"/>
    </source>
</evidence>
<reference evidence="11" key="1">
    <citation type="journal article" date="2022" name="Polar Biol.">
        <title>Mitochondrial genomes provide insight into interfamilial relationships within Pycnogonida.</title>
        <authorList>
            <person name="Zehnpfennig J.R."/>
            <person name="Varney R.M."/>
            <person name="Halanych K.M."/>
            <person name="Mahon A.R."/>
        </authorList>
    </citation>
    <scope>NUCLEOTIDE SEQUENCE</scope>
</reference>
<feature type="domain" description="Heme-copper oxidase subunit III family profile" evidence="10">
    <location>
        <begin position="4"/>
        <end position="261"/>
    </location>
</feature>
<comment type="similarity">
    <text evidence="2 8">Belongs to the cytochrome c oxidase subunit 3 family.</text>
</comment>
<dbReference type="FunFam" id="1.20.120.80:FF:000002">
    <property type="entry name" value="Cytochrome c oxidase subunit 3"/>
    <property type="match status" value="1"/>
</dbReference>
<feature type="transmembrane region" description="Helical" evidence="9">
    <location>
        <begin position="240"/>
        <end position="259"/>
    </location>
</feature>
<dbReference type="SUPFAM" id="SSF81452">
    <property type="entry name" value="Cytochrome c oxidase subunit III-like"/>
    <property type="match status" value="1"/>
</dbReference>
<evidence type="ECO:0000313" key="11">
    <source>
        <dbReference type="EMBL" id="UZA61240.1"/>
    </source>
</evidence>
<proteinExistence type="inferred from homology"/>
<feature type="transmembrane region" description="Helical" evidence="9">
    <location>
        <begin position="159"/>
        <end position="179"/>
    </location>
</feature>
<feature type="transmembrane region" description="Helical" evidence="9">
    <location>
        <begin position="7"/>
        <end position="28"/>
    </location>
</feature>
<keyword evidence="6 9" id="KW-1133">Transmembrane helix</keyword>
<dbReference type="GO" id="GO:0016020">
    <property type="term" value="C:membrane"/>
    <property type="evidence" value="ECO:0007669"/>
    <property type="project" value="UniProtKB-SubCell"/>
</dbReference>
<name>A0A9E7V792_9CHEL</name>
<evidence type="ECO:0000256" key="3">
    <source>
        <dbReference type="ARBA" id="ARBA00015944"/>
    </source>
</evidence>
<evidence type="ECO:0000256" key="8">
    <source>
        <dbReference type="RuleBase" id="RU003375"/>
    </source>
</evidence>
<evidence type="ECO:0000256" key="7">
    <source>
        <dbReference type="ARBA" id="ARBA00023136"/>
    </source>
</evidence>
<dbReference type="InterPro" id="IPR035973">
    <property type="entry name" value="Cyt_c_oxidase_su3-like_sf"/>
</dbReference>
<dbReference type="RefSeq" id="YP_010564837.1">
    <property type="nucleotide sequence ID" value="NC_068617.1"/>
</dbReference>
<dbReference type="GeneID" id="76806435"/>
<keyword evidence="4 8" id="KW-0812">Transmembrane</keyword>
<dbReference type="InterPro" id="IPR024791">
    <property type="entry name" value="Cyt_c/ubiquinol_Oxase_su3"/>
</dbReference>
<dbReference type="GO" id="GO:0005739">
    <property type="term" value="C:mitochondrion"/>
    <property type="evidence" value="ECO:0007669"/>
    <property type="project" value="TreeGrafter"/>
</dbReference>
<feature type="transmembrane region" description="Helical" evidence="9">
    <location>
        <begin position="191"/>
        <end position="219"/>
    </location>
</feature>
<evidence type="ECO:0000256" key="4">
    <source>
        <dbReference type="ARBA" id="ARBA00022692"/>
    </source>
</evidence>
<evidence type="ECO:0000256" key="2">
    <source>
        <dbReference type="ARBA" id="ARBA00010581"/>
    </source>
</evidence>
<geneLocation type="mitochondrion" evidence="11"/>
<keyword evidence="5" id="KW-1278">Translocase</keyword>